<evidence type="ECO:0000313" key="2">
    <source>
        <dbReference type="Proteomes" id="UP000193862"/>
    </source>
</evidence>
<reference evidence="1 2" key="1">
    <citation type="submission" date="2017-03" db="EMBL/GenBank/DDBJ databases">
        <authorList>
            <person name="Afonso C.L."/>
            <person name="Miller P.J."/>
            <person name="Scott M.A."/>
            <person name="Spackman E."/>
            <person name="Goraichik I."/>
            <person name="Dimitrov K.M."/>
            <person name="Suarez D.L."/>
            <person name="Swayne D.E."/>
        </authorList>
    </citation>
    <scope>NUCLEOTIDE SEQUENCE [LARGE SCALE GENOMIC DNA]</scope>
    <source>
        <strain evidence="1 2">CECT 8620</strain>
    </source>
</reference>
<dbReference type="InterPro" id="IPR021959">
    <property type="entry name" value="DUF3576"/>
</dbReference>
<dbReference type="EMBL" id="FWFS01000014">
    <property type="protein sequence ID" value="SLN68690.1"/>
    <property type="molecule type" value="Genomic_DNA"/>
</dbReference>
<dbReference type="Pfam" id="PF12100">
    <property type="entry name" value="DUF3576"/>
    <property type="match status" value="1"/>
</dbReference>
<dbReference type="AlphaFoldDB" id="A0A1Y5TUZ4"/>
<protein>
    <recommendedName>
        <fullName evidence="3">DUF3576 domain-containing protein</fullName>
    </recommendedName>
</protein>
<evidence type="ECO:0008006" key="3">
    <source>
        <dbReference type="Google" id="ProtNLM"/>
    </source>
</evidence>
<organism evidence="1 2">
    <name type="scientific">Aquimixticola soesokkakensis</name>
    <dbReference type="NCBI Taxonomy" id="1519096"/>
    <lineage>
        <taxon>Bacteria</taxon>
        <taxon>Pseudomonadati</taxon>
        <taxon>Pseudomonadota</taxon>
        <taxon>Alphaproteobacteria</taxon>
        <taxon>Rhodobacterales</taxon>
        <taxon>Paracoccaceae</taxon>
        <taxon>Aquimixticola</taxon>
    </lineage>
</organism>
<dbReference type="PROSITE" id="PS51257">
    <property type="entry name" value="PROKAR_LIPOPROTEIN"/>
    <property type="match status" value="1"/>
</dbReference>
<accession>A0A1Y5TUZ4</accession>
<sequence length="160" mass="16365">MVRQRLTGIALLPAILVLGGCSLFSRGDTVAVPVETAPGETIVIEQATTRTLLGGGRGAGVAGAQVDKYIWNAAIDVLGFLPIQSADPFTGVIITGFGTPPGGGRAYRATVHVTDPALDARALSVAIYTSAGPVDAATQRAVEDAILTRARQIRTGAANL</sequence>
<dbReference type="OrthoDB" id="8479681at2"/>
<keyword evidence="2" id="KW-1185">Reference proteome</keyword>
<gene>
    <name evidence="1" type="ORF">AQS8620_03246</name>
</gene>
<dbReference type="Proteomes" id="UP000193862">
    <property type="component" value="Unassembled WGS sequence"/>
</dbReference>
<dbReference type="RefSeq" id="WP_085838040.1">
    <property type="nucleotide sequence ID" value="NZ_FWFS01000014.1"/>
</dbReference>
<name>A0A1Y5TUZ4_9RHOB</name>
<proteinExistence type="predicted"/>
<evidence type="ECO:0000313" key="1">
    <source>
        <dbReference type="EMBL" id="SLN68690.1"/>
    </source>
</evidence>